<name>A0A437LR66_9BURK</name>
<keyword evidence="3" id="KW-0238">DNA-binding</keyword>
<evidence type="ECO:0000313" key="6">
    <source>
        <dbReference type="Proteomes" id="UP000288587"/>
    </source>
</evidence>
<dbReference type="Pfam" id="PF03965">
    <property type="entry name" value="Penicillinase_R"/>
    <property type="match status" value="1"/>
</dbReference>
<evidence type="ECO:0000313" key="5">
    <source>
        <dbReference type="EMBL" id="RVT87878.1"/>
    </source>
</evidence>
<dbReference type="GO" id="GO:0003677">
    <property type="term" value="F:DNA binding"/>
    <property type="evidence" value="ECO:0007669"/>
    <property type="project" value="UniProtKB-KW"/>
</dbReference>
<protein>
    <submittedName>
        <fullName evidence="5">BlaI/MecI/CopY family transcriptional regulator</fullName>
    </submittedName>
</protein>
<evidence type="ECO:0000256" key="2">
    <source>
        <dbReference type="ARBA" id="ARBA00023015"/>
    </source>
</evidence>
<dbReference type="Gene3D" id="1.10.4040.10">
    <property type="entry name" value="Penicillinase repressor domain"/>
    <property type="match status" value="1"/>
</dbReference>
<dbReference type="InterPro" id="IPR036390">
    <property type="entry name" value="WH_DNA-bd_sf"/>
</dbReference>
<comment type="caution">
    <text evidence="5">The sequence shown here is derived from an EMBL/GenBank/DDBJ whole genome shotgun (WGS) entry which is preliminary data.</text>
</comment>
<dbReference type="InterPro" id="IPR005650">
    <property type="entry name" value="BlaI_family"/>
</dbReference>
<dbReference type="RefSeq" id="WP_127680494.1">
    <property type="nucleotide sequence ID" value="NZ_SACM01000001.1"/>
</dbReference>
<dbReference type="OrthoDB" id="279010at2"/>
<dbReference type="EMBL" id="SACM01000001">
    <property type="protein sequence ID" value="RVT87878.1"/>
    <property type="molecule type" value="Genomic_DNA"/>
</dbReference>
<proteinExistence type="inferred from homology"/>
<reference evidence="5 6" key="1">
    <citation type="submission" date="2019-01" db="EMBL/GenBank/DDBJ databases">
        <authorList>
            <person name="Chen W.-M."/>
        </authorList>
    </citation>
    <scope>NUCLEOTIDE SEQUENCE [LARGE SCALE GENOMIC DNA]</scope>
    <source>
        <strain evidence="5 6">CCP-18</strain>
    </source>
</reference>
<evidence type="ECO:0000256" key="4">
    <source>
        <dbReference type="ARBA" id="ARBA00023163"/>
    </source>
</evidence>
<dbReference type="SUPFAM" id="SSF46785">
    <property type="entry name" value="Winged helix' DNA-binding domain"/>
    <property type="match status" value="1"/>
</dbReference>
<dbReference type="InterPro" id="IPR036388">
    <property type="entry name" value="WH-like_DNA-bd_sf"/>
</dbReference>
<keyword evidence="2" id="KW-0805">Transcription regulation</keyword>
<dbReference type="Gene3D" id="1.10.10.10">
    <property type="entry name" value="Winged helix-like DNA-binding domain superfamily/Winged helix DNA-binding domain"/>
    <property type="match status" value="1"/>
</dbReference>
<dbReference type="Proteomes" id="UP000288587">
    <property type="component" value="Unassembled WGS sequence"/>
</dbReference>
<sequence>MISDAEAQVMEILWREQPLSADEVAARLAGLPDAPDWQLSTIKTLLGRLMAKQAVAADKDGRRFLYRPVLQRADWVAQQSGSLLDRLFGGQLAPLVAQFSSQRKLTAEDRAALAKILKEQGDD</sequence>
<comment type="similarity">
    <text evidence="1">Belongs to the BlaI transcriptional regulatory family.</text>
</comment>
<keyword evidence="4" id="KW-0804">Transcription</keyword>
<dbReference type="GO" id="GO:0045892">
    <property type="term" value="P:negative regulation of DNA-templated transcription"/>
    <property type="evidence" value="ECO:0007669"/>
    <property type="project" value="InterPro"/>
</dbReference>
<keyword evidence="6" id="KW-1185">Reference proteome</keyword>
<evidence type="ECO:0000256" key="3">
    <source>
        <dbReference type="ARBA" id="ARBA00023125"/>
    </source>
</evidence>
<evidence type="ECO:0000256" key="1">
    <source>
        <dbReference type="ARBA" id="ARBA00011046"/>
    </source>
</evidence>
<dbReference type="PIRSF" id="PIRSF019455">
    <property type="entry name" value="CopR_AtkY"/>
    <property type="match status" value="1"/>
</dbReference>
<accession>A0A437LR66</accession>
<gene>
    <name evidence="5" type="ORF">EOD73_02340</name>
</gene>
<organism evidence="5 6">
    <name type="scientific">Inhella crocodyli</name>
    <dbReference type="NCBI Taxonomy" id="2499851"/>
    <lineage>
        <taxon>Bacteria</taxon>
        <taxon>Pseudomonadati</taxon>
        <taxon>Pseudomonadota</taxon>
        <taxon>Betaproteobacteria</taxon>
        <taxon>Burkholderiales</taxon>
        <taxon>Sphaerotilaceae</taxon>
        <taxon>Inhella</taxon>
    </lineage>
</organism>
<dbReference type="AlphaFoldDB" id="A0A437LR66"/>